<keyword evidence="5 7" id="KW-0687">Ribonucleoprotein</keyword>
<dbReference type="GO" id="GO:0006412">
    <property type="term" value="P:translation"/>
    <property type="evidence" value="ECO:0007669"/>
    <property type="project" value="UniProtKB-UniRule"/>
</dbReference>
<evidence type="ECO:0000256" key="3">
    <source>
        <dbReference type="ARBA" id="ARBA00022884"/>
    </source>
</evidence>
<dbReference type="Proteomes" id="UP000177141">
    <property type="component" value="Unassembled WGS sequence"/>
</dbReference>
<keyword evidence="2 7" id="KW-0699">rRNA-binding</keyword>
<reference evidence="8 9" key="1">
    <citation type="journal article" date="2016" name="Nat. Commun.">
        <title>Thousands of microbial genomes shed light on interconnected biogeochemical processes in an aquifer system.</title>
        <authorList>
            <person name="Anantharaman K."/>
            <person name="Brown C.T."/>
            <person name="Hug L.A."/>
            <person name="Sharon I."/>
            <person name="Castelle C.J."/>
            <person name="Probst A.J."/>
            <person name="Thomas B.C."/>
            <person name="Singh A."/>
            <person name="Wilkins M.J."/>
            <person name="Karaoz U."/>
            <person name="Brodie E.L."/>
            <person name="Williams K.H."/>
            <person name="Hubbard S.S."/>
            <person name="Banfield J.F."/>
        </authorList>
    </citation>
    <scope>NUCLEOTIDE SEQUENCE [LARGE SCALE GENOMIC DNA]</scope>
</reference>
<dbReference type="GO" id="GO:0015935">
    <property type="term" value="C:small ribosomal subunit"/>
    <property type="evidence" value="ECO:0007669"/>
    <property type="project" value="TreeGrafter"/>
</dbReference>
<proteinExistence type="inferred from homology"/>
<dbReference type="GO" id="GO:0005829">
    <property type="term" value="C:cytosol"/>
    <property type="evidence" value="ECO:0007669"/>
    <property type="project" value="TreeGrafter"/>
</dbReference>
<evidence type="ECO:0000313" key="9">
    <source>
        <dbReference type="Proteomes" id="UP000177141"/>
    </source>
</evidence>
<keyword evidence="3 7" id="KW-0694">RNA-binding</keyword>
<evidence type="ECO:0000256" key="6">
    <source>
        <dbReference type="ARBA" id="ARBA00035136"/>
    </source>
</evidence>
<dbReference type="GO" id="GO:0070181">
    <property type="term" value="F:small ribosomal subunit rRNA binding"/>
    <property type="evidence" value="ECO:0007669"/>
    <property type="project" value="TreeGrafter"/>
</dbReference>
<keyword evidence="4 7" id="KW-0689">Ribosomal protein</keyword>
<sequence length="83" mass="9520">MPRIKSAKKKMRQDVMRASRNARYETAIKDIMKNMKAGKKTKKVETTVSKAYSVIDKAVKMRVIHKNKGARLKGRVSRLSQSK</sequence>
<dbReference type="Pfam" id="PF01649">
    <property type="entry name" value="Ribosomal_S20p"/>
    <property type="match status" value="1"/>
</dbReference>
<dbReference type="PANTHER" id="PTHR33398">
    <property type="entry name" value="30S RIBOSOMAL PROTEIN S20"/>
    <property type="match status" value="1"/>
</dbReference>
<comment type="similarity">
    <text evidence="1 7">Belongs to the bacterial ribosomal protein bS20 family.</text>
</comment>
<dbReference type="InterPro" id="IPR002583">
    <property type="entry name" value="Ribosomal_bS20"/>
</dbReference>
<comment type="function">
    <text evidence="7">Binds directly to 16S ribosomal RNA.</text>
</comment>
<accession>A0A1F7IR50</accession>
<gene>
    <name evidence="7" type="primary">rpsT</name>
    <name evidence="8" type="ORF">A3A93_01230</name>
</gene>
<evidence type="ECO:0000313" key="8">
    <source>
        <dbReference type="EMBL" id="OGK45821.1"/>
    </source>
</evidence>
<dbReference type="EMBL" id="MGAL01000048">
    <property type="protein sequence ID" value="OGK45821.1"/>
    <property type="molecule type" value="Genomic_DNA"/>
</dbReference>
<dbReference type="InterPro" id="IPR036510">
    <property type="entry name" value="Ribosomal_bS20_sf"/>
</dbReference>
<dbReference type="Gene3D" id="1.20.58.110">
    <property type="entry name" value="Ribosomal protein S20"/>
    <property type="match status" value="1"/>
</dbReference>
<comment type="caution">
    <text evidence="8">The sequence shown here is derived from an EMBL/GenBank/DDBJ whole genome shotgun (WGS) entry which is preliminary data.</text>
</comment>
<dbReference type="GO" id="GO:0003735">
    <property type="term" value="F:structural constituent of ribosome"/>
    <property type="evidence" value="ECO:0007669"/>
    <property type="project" value="InterPro"/>
</dbReference>
<dbReference type="SUPFAM" id="SSF46992">
    <property type="entry name" value="Ribosomal protein S20"/>
    <property type="match status" value="1"/>
</dbReference>
<organism evidence="8 9">
    <name type="scientific">Candidatus Roizmanbacteria bacterium RIFCSPLOWO2_01_FULL_38_12</name>
    <dbReference type="NCBI Taxonomy" id="1802061"/>
    <lineage>
        <taxon>Bacteria</taxon>
        <taxon>Candidatus Roizmaniibacteriota</taxon>
    </lineage>
</organism>
<protein>
    <recommendedName>
        <fullName evidence="6 7">Small ribosomal subunit protein bS20</fullName>
    </recommendedName>
</protein>
<dbReference type="STRING" id="1802061.A3A93_01230"/>
<evidence type="ECO:0000256" key="5">
    <source>
        <dbReference type="ARBA" id="ARBA00023274"/>
    </source>
</evidence>
<evidence type="ECO:0000256" key="4">
    <source>
        <dbReference type="ARBA" id="ARBA00022980"/>
    </source>
</evidence>
<evidence type="ECO:0000256" key="2">
    <source>
        <dbReference type="ARBA" id="ARBA00022730"/>
    </source>
</evidence>
<dbReference type="PANTHER" id="PTHR33398:SF1">
    <property type="entry name" value="SMALL RIBOSOMAL SUBUNIT PROTEIN BS20C"/>
    <property type="match status" value="1"/>
</dbReference>
<dbReference type="HAMAP" id="MF_00500">
    <property type="entry name" value="Ribosomal_bS20"/>
    <property type="match status" value="1"/>
</dbReference>
<evidence type="ECO:0000256" key="1">
    <source>
        <dbReference type="ARBA" id="ARBA00007634"/>
    </source>
</evidence>
<name>A0A1F7IR50_9BACT</name>
<evidence type="ECO:0000256" key="7">
    <source>
        <dbReference type="HAMAP-Rule" id="MF_00500"/>
    </source>
</evidence>
<dbReference type="AlphaFoldDB" id="A0A1F7IR50"/>
<dbReference type="NCBIfam" id="TIGR00029">
    <property type="entry name" value="S20"/>
    <property type="match status" value="1"/>
</dbReference>